<sequence>MSFQQTIKSSISCRGVGLHSGAPVSMVLHPAPAGHGVVFRRTDLEDGSNEIPARYDAVTNTTLCSTIANDAGASVATIEHLMSAIAGLGVDNLLVELDGPEVPVMDGSAEPFAFLLECAGIAGQETPRKAVRILRDVTVTHGGSTVTISPADEFIVEMVIDFDSAAIGRQNLAVQVSPELFRNDIAKARTFGFLHEVEAMRKAGLGRGGSLENAVVIDGDRVMNDEGLRFTDEFVRHKILDCIGDLALAGYPIMGHVVAEKAGHALNNKLLRAVFADPANWEVVDVDILPVGGAFLTAAE</sequence>
<evidence type="ECO:0000256" key="12">
    <source>
        <dbReference type="HAMAP-Rule" id="MF_00388"/>
    </source>
</evidence>
<keyword evidence="7 12" id="KW-0479">Metal-binding</keyword>
<organism evidence="13 14">
    <name type="scientific">Hwanghaeella grinnelliae</name>
    <dbReference type="NCBI Taxonomy" id="2500179"/>
    <lineage>
        <taxon>Bacteria</taxon>
        <taxon>Pseudomonadati</taxon>
        <taxon>Pseudomonadota</taxon>
        <taxon>Alphaproteobacteria</taxon>
        <taxon>Rhodospirillales</taxon>
        <taxon>Rhodospirillaceae</taxon>
        <taxon>Hwanghaeella</taxon>
    </lineage>
</organism>
<evidence type="ECO:0000313" key="14">
    <source>
        <dbReference type="Proteomes" id="UP000287447"/>
    </source>
</evidence>
<proteinExistence type="inferred from homology"/>
<evidence type="ECO:0000256" key="5">
    <source>
        <dbReference type="ARBA" id="ARBA00022516"/>
    </source>
</evidence>
<dbReference type="InterPro" id="IPR020568">
    <property type="entry name" value="Ribosomal_Su5_D2-typ_SF"/>
</dbReference>
<comment type="similarity">
    <text evidence="12">Belongs to the LpxC family.</text>
</comment>
<dbReference type="GO" id="GO:0046872">
    <property type="term" value="F:metal ion binding"/>
    <property type="evidence" value="ECO:0007669"/>
    <property type="project" value="UniProtKB-KW"/>
</dbReference>
<feature type="active site" description="Proton donor" evidence="12">
    <location>
        <position position="264"/>
    </location>
</feature>
<evidence type="ECO:0000256" key="8">
    <source>
        <dbReference type="ARBA" id="ARBA00022801"/>
    </source>
</evidence>
<comment type="pathway">
    <text evidence="3 12">Glycolipid biosynthesis; lipid IV(A) biosynthesis; lipid IV(A) from (3R)-3-hydroxytetradecanoyl-[acyl-carrier-protein] and UDP-N-acetyl-alpha-D-glucosamine: step 2/6.</text>
</comment>
<dbReference type="OrthoDB" id="9802746at2"/>
<dbReference type="UniPathway" id="UPA00359">
    <property type="reaction ID" value="UER00478"/>
</dbReference>
<comment type="function">
    <text evidence="2 12">Catalyzes the hydrolysis of UDP-3-O-myristoyl-N-acetylglucosamine to form UDP-3-O-myristoylglucosamine and acetate, the committed step in lipid A biosynthesis.</text>
</comment>
<name>A0A3S2WQW4_9PROT</name>
<keyword evidence="8 12" id="KW-0378">Hydrolase</keyword>
<protein>
    <recommendedName>
        <fullName evidence="4 12">UDP-3-O-acyl-N-acetylglucosamine deacetylase</fullName>
        <shortName evidence="12">UDP-3-O-acyl-GlcNAc deacetylase</shortName>
        <ecNumber evidence="4 12">3.5.1.108</ecNumber>
    </recommendedName>
    <alternativeName>
        <fullName evidence="12">UDP-3-O-[R-3-hydroxymyristoyl]-N-acetylglucosamine deacetylase</fullName>
    </alternativeName>
</protein>
<feature type="binding site" evidence="12">
    <location>
        <position position="241"/>
    </location>
    <ligand>
        <name>Zn(2+)</name>
        <dbReference type="ChEBI" id="CHEBI:29105"/>
    </ligand>
</feature>
<feature type="binding site" evidence="12">
    <location>
        <position position="80"/>
    </location>
    <ligand>
        <name>Zn(2+)</name>
        <dbReference type="ChEBI" id="CHEBI:29105"/>
    </ligand>
</feature>
<dbReference type="PANTHER" id="PTHR33694">
    <property type="entry name" value="UDP-3-O-ACYL-N-ACETYLGLUCOSAMINE DEACETYLASE 1, MITOCHONDRIAL-RELATED"/>
    <property type="match status" value="1"/>
</dbReference>
<dbReference type="SUPFAM" id="SSF54211">
    <property type="entry name" value="Ribosomal protein S5 domain 2-like"/>
    <property type="match status" value="2"/>
</dbReference>
<evidence type="ECO:0000256" key="1">
    <source>
        <dbReference type="ARBA" id="ARBA00001947"/>
    </source>
</evidence>
<keyword evidence="9 12" id="KW-0862">Zinc</keyword>
<comment type="caution">
    <text evidence="13">The sequence shown here is derived from an EMBL/GenBank/DDBJ whole genome shotgun (WGS) entry which is preliminary data.</text>
</comment>
<dbReference type="Gene3D" id="3.30.230.20">
    <property type="entry name" value="lpxc deacetylase, domain 1"/>
    <property type="match status" value="1"/>
</dbReference>
<evidence type="ECO:0000256" key="6">
    <source>
        <dbReference type="ARBA" id="ARBA00022556"/>
    </source>
</evidence>
<dbReference type="Proteomes" id="UP000287447">
    <property type="component" value="Unassembled WGS sequence"/>
</dbReference>
<keyword evidence="10 12" id="KW-0443">Lipid metabolism</keyword>
<evidence type="ECO:0000313" key="13">
    <source>
        <dbReference type="EMBL" id="RVU35256.1"/>
    </source>
</evidence>
<dbReference type="AlphaFoldDB" id="A0A3S2WQW4"/>
<evidence type="ECO:0000256" key="11">
    <source>
        <dbReference type="ARBA" id="ARBA00024535"/>
    </source>
</evidence>
<dbReference type="InterPro" id="IPR011334">
    <property type="entry name" value="UDP-acyl_GlcNac_deAcase_C"/>
</dbReference>
<evidence type="ECO:0000256" key="4">
    <source>
        <dbReference type="ARBA" id="ARBA00012745"/>
    </source>
</evidence>
<feature type="binding site" evidence="12">
    <location>
        <position position="237"/>
    </location>
    <ligand>
        <name>Zn(2+)</name>
        <dbReference type="ChEBI" id="CHEBI:29105"/>
    </ligand>
</feature>
<dbReference type="Gene3D" id="3.30.1700.10">
    <property type="entry name" value="lpxc deacetylase, domain 2"/>
    <property type="match status" value="1"/>
</dbReference>
<comment type="catalytic activity">
    <reaction evidence="11 12">
        <text>a UDP-3-O-[(3R)-3-hydroxyacyl]-N-acetyl-alpha-D-glucosamine + H2O = a UDP-3-O-[(3R)-3-hydroxyacyl]-alpha-D-glucosamine + acetate</text>
        <dbReference type="Rhea" id="RHEA:67816"/>
        <dbReference type="ChEBI" id="CHEBI:15377"/>
        <dbReference type="ChEBI" id="CHEBI:30089"/>
        <dbReference type="ChEBI" id="CHEBI:137740"/>
        <dbReference type="ChEBI" id="CHEBI:173225"/>
        <dbReference type="EC" id="3.5.1.108"/>
    </reaction>
</comment>
<reference evidence="14" key="1">
    <citation type="submission" date="2019-01" db="EMBL/GenBank/DDBJ databases">
        <title>Gri0909 isolated from a small marine red alga.</title>
        <authorList>
            <person name="Kim J."/>
            <person name="Jeong S.E."/>
            <person name="Jeon C.O."/>
        </authorList>
    </citation>
    <scope>NUCLEOTIDE SEQUENCE [LARGE SCALE GENOMIC DNA]</scope>
    <source>
        <strain evidence="14">Gri0909</strain>
    </source>
</reference>
<dbReference type="InterPro" id="IPR004463">
    <property type="entry name" value="UDP-acyl_GlcNac_deAcase"/>
</dbReference>
<dbReference type="InterPro" id="IPR015870">
    <property type="entry name" value="UDP-acyl_N-AcGlcN_deAcase_N"/>
</dbReference>
<evidence type="ECO:0000256" key="3">
    <source>
        <dbReference type="ARBA" id="ARBA00005002"/>
    </source>
</evidence>
<keyword evidence="5 12" id="KW-0444">Lipid biosynthesis</keyword>
<dbReference type="EMBL" id="SADE01000003">
    <property type="protein sequence ID" value="RVU35256.1"/>
    <property type="molecule type" value="Genomic_DNA"/>
</dbReference>
<keyword evidence="14" id="KW-1185">Reference proteome</keyword>
<dbReference type="EC" id="3.5.1.108" evidence="4 12"/>
<evidence type="ECO:0000256" key="9">
    <source>
        <dbReference type="ARBA" id="ARBA00022833"/>
    </source>
</evidence>
<evidence type="ECO:0000256" key="7">
    <source>
        <dbReference type="ARBA" id="ARBA00022723"/>
    </source>
</evidence>
<dbReference type="NCBIfam" id="TIGR00325">
    <property type="entry name" value="lpxC"/>
    <property type="match status" value="1"/>
</dbReference>
<keyword evidence="6 12" id="KW-0441">Lipid A biosynthesis</keyword>
<dbReference type="Pfam" id="PF03331">
    <property type="entry name" value="LpxC"/>
    <property type="match status" value="1"/>
</dbReference>
<dbReference type="GO" id="GO:0103117">
    <property type="term" value="F:UDP-3-O-acyl-N-acetylglucosamine deacetylase activity"/>
    <property type="evidence" value="ECO:0007669"/>
    <property type="project" value="UniProtKB-UniRule"/>
</dbReference>
<dbReference type="PANTHER" id="PTHR33694:SF1">
    <property type="entry name" value="UDP-3-O-ACYL-N-ACETYLGLUCOSAMINE DEACETYLASE 1, MITOCHONDRIAL-RELATED"/>
    <property type="match status" value="1"/>
</dbReference>
<accession>A0A3S2WQW4</accession>
<dbReference type="GO" id="GO:0016020">
    <property type="term" value="C:membrane"/>
    <property type="evidence" value="ECO:0007669"/>
    <property type="project" value="GOC"/>
</dbReference>
<comment type="cofactor">
    <cofactor evidence="1 12">
        <name>Zn(2+)</name>
        <dbReference type="ChEBI" id="CHEBI:29105"/>
    </cofactor>
</comment>
<dbReference type="HAMAP" id="MF_00388">
    <property type="entry name" value="LpxC"/>
    <property type="match status" value="1"/>
</dbReference>
<dbReference type="GO" id="GO:0009245">
    <property type="term" value="P:lipid A biosynthetic process"/>
    <property type="evidence" value="ECO:0007669"/>
    <property type="project" value="UniProtKB-UniRule"/>
</dbReference>
<evidence type="ECO:0000256" key="10">
    <source>
        <dbReference type="ARBA" id="ARBA00023098"/>
    </source>
</evidence>
<evidence type="ECO:0000256" key="2">
    <source>
        <dbReference type="ARBA" id="ARBA00002923"/>
    </source>
</evidence>
<gene>
    <name evidence="12" type="primary">lpxC</name>
    <name evidence="13" type="ORF">EOI86_17340</name>
</gene>